<dbReference type="EMBL" id="KN880546">
    <property type="protein sequence ID" value="KIY66704.1"/>
    <property type="molecule type" value="Genomic_DNA"/>
</dbReference>
<dbReference type="AlphaFoldDB" id="A0A0D7B9A3"/>
<keyword evidence="4" id="KW-1185">Reference proteome</keyword>
<feature type="transmembrane region" description="Helical" evidence="1">
    <location>
        <begin position="214"/>
        <end position="238"/>
    </location>
</feature>
<evidence type="ECO:0000313" key="4">
    <source>
        <dbReference type="Proteomes" id="UP000054007"/>
    </source>
</evidence>
<keyword evidence="1" id="KW-0472">Membrane</keyword>
<dbReference type="Proteomes" id="UP000054007">
    <property type="component" value="Unassembled WGS sequence"/>
</dbReference>
<organism evidence="3 4">
    <name type="scientific">Cylindrobasidium torrendii FP15055 ss-10</name>
    <dbReference type="NCBI Taxonomy" id="1314674"/>
    <lineage>
        <taxon>Eukaryota</taxon>
        <taxon>Fungi</taxon>
        <taxon>Dikarya</taxon>
        <taxon>Basidiomycota</taxon>
        <taxon>Agaricomycotina</taxon>
        <taxon>Agaricomycetes</taxon>
        <taxon>Agaricomycetidae</taxon>
        <taxon>Agaricales</taxon>
        <taxon>Marasmiineae</taxon>
        <taxon>Physalacriaceae</taxon>
        <taxon>Cylindrobasidium</taxon>
    </lineage>
</organism>
<feature type="transmembrane region" description="Helical" evidence="1">
    <location>
        <begin position="179"/>
        <end position="208"/>
    </location>
</feature>
<evidence type="ECO:0000259" key="2">
    <source>
        <dbReference type="Pfam" id="PF20153"/>
    </source>
</evidence>
<gene>
    <name evidence="3" type="ORF">CYLTODRAFT_354526</name>
</gene>
<protein>
    <recommendedName>
        <fullName evidence="2">DUF6535 domain-containing protein</fullName>
    </recommendedName>
</protein>
<feature type="transmembrane region" description="Helical" evidence="1">
    <location>
        <begin position="122"/>
        <end position="147"/>
    </location>
</feature>
<feature type="transmembrane region" description="Helical" evidence="1">
    <location>
        <begin position="55"/>
        <end position="72"/>
    </location>
</feature>
<sequence>MLKNESSERNYERKYEPDERYQELGTSARVWHVYNDEADKYDTDLVEGMSGSLDVLLIFAALFAGIITAFLSQTAQKLDVDTGGVTIALLNEIIALQRATTQNGVDVSSIPRASSTSTPSTLILWVNGLWFTSLNLSIASALLSVLAKQWFHQYSAFKPGSARERAFTRQFRFDGLEKWHVPLIVGLLPSILHASLGLFLLGLFIYLVDLRPSMAISVGILSISLGIVYLITILIPLVDVQCAYRTPLTDILSNILRYYCNQSVRVRHIYRLFEQLQDSLPGPSE</sequence>
<name>A0A0D7B9A3_9AGAR</name>
<evidence type="ECO:0000313" key="3">
    <source>
        <dbReference type="EMBL" id="KIY66704.1"/>
    </source>
</evidence>
<accession>A0A0D7B9A3</accession>
<reference evidence="3 4" key="1">
    <citation type="journal article" date="2015" name="Fungal Genet. Biol.">
        <title>Evolution of novel wood decay mechanisms in Agaricales revealed by the genome sequences of Fistulina hepatica and Cylindrobasidium torrendii.</title>
        <authorList>
            <person name="Floudas D."/>
            <person name="Held B.W."/>
            <person name="Riley R."/>
            <person name="Nagy L.G."/>
            <person name="Koehler G."/>
            <person name="Ransdell A.S."/>
            <person name="Younus H."/>
            <person name="Chow J."/>
            <person name="Chiniquy J."/>
            <person name="Lipzen A."/>
            <person name="Tritt A."/>
            <person name="Sun H."/>
            <person name="Haridas S."/>
            <person name="LaButti K."/>
            <person name="Ohm R.A."/>
            <person name="Kues U."/>
            <person name="Blanchette R.A."/>
            <person name="Grigoriev I.V."/>
            <person name="Minto R.E."/>
            <person name="Hibbett D.S."/>
        </authorList>
    </citation>
    <scope>NUCLEOTIDE SEQUENCE [LARGE SCALE GENOMIC DNA]</scope>
    <source>
        <strain evidence="3 4">FP15055 ss-10</strain>
    </source>
</reference>
<keyword evidence="1" id="KW-0812">Transmembrane</keyword>
<dbReference type="InterPro" id="IPR045338">
    <property type="entry name" value="DUF6535"/>
</dbReference>
<feature type="domain" description="DUF6535" evidence="2">
    <location>
        <begin position="31"/>
        <end position="208"/>
    </location>
</feature>
<dbReference type="OrthoDB" id="3221808at2759"/>
<keyword evidence="1" id="KW-1133">Transmembrane helix</keyword>
<dbReference type="Pfam" id="PF20153">
    <property type="entry name" value="DUF6535"/>
    <property type="match status" value="1"/>
</dbReference>
<proteinExistence type="predicted"/>
<evidence type="ECO:0000256" key="1">
    <source>
        <dbReference type="SAM" id="Phobius"/>
    </source>
</evidence>